<dbReference type="CDD" id="cd10154">
    <property type="entry name" value="NreA-like_DUF156"/>
    <property type="match status" value="1"/>
</dbReference>
<dbReference type="EMBL" id="CP107716">
    <property type="protein sequence ID" value="UYQ72263.1"/>
    <property type="molecule type" value="Genomic_DNA"/>
</dbReference>
<reference evidence="2" key="1">
    <citation type="submission" date="2022-10" db="EMBL/GenBank/DDBJ databases">
        <title>YIM 151497 complete genome.</title>
        <authorList>
            <person name="Chen X."/>
        </authorList>
    </citation>
    <scope>NUCLEOTIDE SEQUENCE</scope>
    <source>
        <strain evidence="2">YIM 151497</strain>
    </source>
</reference>
<dbReference type="PANTHER" id="PTHR33677">
    <property type="entry name" value="TRANSCRIPTIONAL REPRESSOR FRMR-RELATED"/>
    <property type="match status" value="1"/>
</dbReference>
<sequence length="92" mass="10214">MSHPDHHASHPAIIKRLKRANGHLSAVIEMIESGRPCLDLAQQLHAVEKAVANAKKTLIHDHLDHCLGNVGSALPDEDRAVIDEFREIARYL</sequence>
<accession>A0ABY6INW3</accession>
<dbReference type="Proteomes" id="UP001163882">
    <property type="component" value="Chromosome"/>
</dbReference>
<dbReference type="InterPro" id="IPR003735">
    <property type="entry name" value="Metal_Tscrpt_repr"/>
</dbReference>
<evidence type="ECO:0000256" key="1">
    <source>
        <dbReference type="ARBA" id="ARBA00005260"/>
    </source>
</evidence>
<gene>
    <name evidence="2" type="ORF">OF122_00250</name>
</gene>
<dbReference type="Gene3D" id="1.20.58.1000">
    <property type="entry name" value="Metal-sensitive repressor, helix protomer"/>
    <property type="match status" value="1"/>
</dbReference>
<name>A0ABY6INW3_9HYPH</name>
<comment type="similarity">
    <text evidence="1">Belongs to the FrmR/RcnR family.</text>
</comment>
<dbReference type="Pfam" id="PF02583">
    <property type="entry name" value="Trns_repr_metal"/>
    <property type="match status" value="1"/>
</dbReference>
<dbReference type="InterPro" id="IPR038390">
    <property type="entry name" value="Metal_Tscrpt_repr_sf"/>
</dbReference>
<evidence type="ECO:0000313" key="2">
    <source>
        <dbReference type="EMBL" id="UYQ72263.1"/>
    </source>
</evidence>
<keyword evidence="3" id="KW-1185">Reference proteome</keyword>
<evidence type="ECO:0000313" key="3">
    <source>
        <dbReference type="Proteomes" id="UP001163882"/>
    </source>
</evidence>
<dbReference type="RefSeq" id="WP_264225902.1">
    <property type="nucleotide sequence ID" value="NZ_CP107716.1"/>
</dbReference>
<organism evidence="2 3">
    <name type="scientific">Pelagibacterium flavum</name>
    <dbReference type="NCBI Taxonomy" id="2984530"/>
    <lineage>
        <taxon>Bacteria</taxon>
        <taxon>Pseudomonadati</taxon>
        <taxon>Pseudomonadota</taxon>
        <taxon>Alphaproteobacteria</taxon>
        <taxon>Hyphomicrobiales</taxon>
        <taxon>Devosiaceae</taxon>
        <taxon>Pelagibacterium</taxon>
    </lineage>
</organism>
<proteinExistence type="inferred from homology"/>
<protein>
    <submittedName>
        <fullName evidence="2">Metal-sensing transcriptional repressor</fullName>
    </submittedName>
</protein>